<dbReference type="AlphaFoldDB" id="A0A934J6V7"/>
<dbReference type="EMBL" id="JAELUP010000027">
    <property type="protein sequence ID" value="MBJ6361477.1"/>
    <property type="molecule type" value="Genomic_DNA"/>
</dbReference>
<accession>A0A934J6V7</accession>
<dbReference type="RefSeq" id="WP_199019027.1">
    <property type="nucleotide sequence ID" value="NZ_JAELUP010000027.1"/>
</dbReference>
<proteinExistence type="predicted"/>
<dbReference type="Proteomes" id="UP000640274">
    <property type="component" value="Unassembled WGS sequence"/>
</dbReference>
<gene>
    <name evidence="1" type="ORF">JFN88_09190</name>
</gene>
<comment type="caution">
    <text evidence="1">The sequence shown here is derived from an EMBL/GenBank/DDBJ whole genome shotgun (WGS) entry which is preliminary data.</text>
</comment>
<evidence type="ECO:0000313" key="2">
    <source>
        <dbReference type="Proteomes" id="UP000640274"/>
    </source>
</evidence>
<evidence type="ECO:0000313" key="1">
    <source>
        <dbReference type="EMBL" id="MBJ6361477.1"/>
    </source>
</evidence>
<name>A0A934J6V7_9BACL</name>
<keyword evidence="2" id="KW-1185">Reference proteome</keyword>
<sequence>MSTTIKIPQGEEKVTVQLTVKELMALSGIRFHGNHKLEIEARKKLNDALNETFDIDSSSDKDLIDYKLLI</sequence>
<organism evidence="1 2">
    <name type="scientific">Paenibacillus roseus</name>
    <dbReference type="NCBI Taxonomy" id="2798579"/>
    <lineage>
        <taxon>Bacteria</taxon>
        <taxon>Bacillati</taxon>
        <taxon>Bacillota</taxon>
        <taxon>Bacilli</taxon>
        <taxon>Bacillales</taxon>
        <taxon>Paenibacillaceae</taxon>
        <taxon>Paenibacillus</taxon>
    </lineage>
</organism>
<reference evidence="1" key="1">
    <citation type="submission" date="2020-12" db="EMBL/GenBank/DDBJ databases">
        <authorList>
            <person name="Huq M.A."/>
        </authorList>
    </citation>
    <scope>NUCLEOTIDE SEQUENCE</scope>
    <source>
        <strain evidence="1">MAHUQ-46</strain>
    </source>
</reference>
<protein>
    <submittedName>
        <fullName evidence="1">Uncharacterized protein</fullName>
    </submittedName>
</protein>